<reference evidence="3" key="1">
    <citation type="submission" date="2016-10" db="EMBL/GenBank/DDBJ databases">
        <authorList>
            <person name="Varghese N."/>
            <person name="Submissions S."/>
        </authorList>
    </citation>
    <scope>NUCLEOTIDE SEQUENCE [LARGE SCALE GENOMIC DNA]</scope>
    <source>
        <strain evidence="3">DSM 100420</strain>
    </source>
</reference>
<keyword evidence="1" id="KW-0732">Signal</keyword>
<sequence>MRLASATLTMLALAIPAAADPVVVELYTSQGCSSCPPADAMLGELTTRDNVIALSLHVDYWDWIGWKDTFADPAFSERQLLYANVVGSNMRYTPQFVVGGVDRVAGPSAMELFDLIQSHDGATNDVLQADGTEVTVTATGQAGQLIAVTYRPKATVEVLHGENAGHSITYHNIVRSWTVLREWDGSATTVSVPPAGDGYSLVVLAQAIIDGKPGPMLGAVKLD</sequence>
<accession>A0A1H3QM35</accession>
<dbReference type="SUPFAM" id="SSF52833">
    <property type="entry name" value="Thioredoxin-like"/>
    <property type="match status" value="1"/>
</dbReference>
<dbReference type="InterPro" id="IPR036249">
    <property type="entry name" value="Thioredoxin-like_sf"/>
</dbReference>
<feature type="signal peptide" evidence="1">
    <location>
        <begin position="1"/>
        <end position="19"/>
    </location>
</feature>
<dbReference type="AlphaFoldDB" id="A0A1H3QM35"/>
<proteinExistence type="predicted"/>
<dbReference type="Proteomes" id="UP000198914">
    <property type="component" value="Unassembled WGS sequence"/>
</dbReference>
<organism evidence="2 3">
    <name type="scientific">Jannaschia faecimaris</name>
    <dbReference type="NCBI Taxonomy" id="1244108"/>
    <lineage>
        <taxon>Bacteria</taxon>
        <taxon>Pseudomonadati</taxon>
        <taxon>Pseudomonadota</taxon>
        <taxon>Alphaproteobacteria</taxon>
        <taxon>Rhodobacterales</taxon>
        <taxon>Roseobacteraceae</taxon>
        <taxon>Jannaschia</taxon>
    </lineage>
</organism>
<evidence type="ECO:0008006" key="4">
    <source>
        <dbReference type="Google" id="ProtNLM"/>
    </source>
</evidence>
<name>A0A1H3QM35_9RHOB</name>
<evidence type="ECO:0000313" key="3">
    <source>
        <dbReference type="Proteomes" id="UP000198914"/>
    </source>
</evidence>
<gene>
    <name evidence="2" type="ORF">SAMN05444004_106209</name>
</gene>
<dbReference type="InterPro" id="IPR010634">
    <property type="entry name" value="DUF1223"/>
</dbReference>
<dbReference type="PANTHER" id="PTHR36057">
    <property type="match status" value="1"/>
</dbReference>
<feature type="chain" id="PRO_5011621822" description="DUF1223 domain-containing protein" evidence="1">
    <location>
        <begin position="20"/>
        <end position="223"/>
    </location>
</feature>
<dbReference type="STRING" id="1244108.SAMN05444004_106209"/>
<keyword evidence="3" id="KW-1185">Reference proteome</keyword>
<dbReference type="RefSeq" id="WP_092645243.1">
    <property type="nucleotide sequence ID" value="NZ_FNPX01000006.1"/>
</dbReference>
<dbReference type="EMBL" id="FNPX01000006">
    <property type="protein sequence ID" value="SDZ14437.1"/>
    <property type="molecule type" value="Genomic_DNA"/>
</dbReference>
<dbReference type="PANTHER" id="PTHR36057:SF1">
    <property type="entry name" value="LIPOPROTEIN LIPID ATTACHMENT SITE-LIKE PROTEIN, PUTATIVE (DUF1223)-RELATED"/>
    <property type="match status" value="1"/>
</dbReference>
<dbReference type="OrthoDB" id="9808254at2"/>
<protein>
    <recommendedName>
        <fullName evidence="4">DUF1223 domain-containing protein</fullName>
    </recommendedName>
</protein>
<dbReference type="Pfam" id="PF06764">
    <property type="entry name" value="DUF1223"/>
    <property type="match status" value="1"/>
</dbReference>
<evidence type="ECO:0000256" key="1">
    <source>
        <dbReference type="SAM" id="SignalP"/>
    </source>
</evidence>
<evidence type="ECO:0000313" key="2">
    <source>
        <dbReference type="EMBL" id="SDZ14437.1"/>
    </source>
</evidence>